<organism evidence="1 2">
    <name type="scientific">Desulfomicrobium macestii</name>
    <dbReference type="NCBI Taxonomy" id="90731"/>
    <lineage>
        <taxon>Bacteria</taxon>
        <taxon>Pseudomonadati</taxon>
        <taxon>Thermodesulfobacteriota</taxon>
        <taxon>Desulfovibrionia</taxon>
        <taxon>Desulfovibrionales</taxon>
        <taxon>Desulfomicrobiaceae</taxon>
        <taxon>Desulfomicrobium</taxon>
    </lineage>
</organism>
<dbReference type="RefSeq" id="WP_192624545.1">
    <property type="nucleotide sequence ID" value="NZ_JADBGG010000030.1"/>
</dbReference>
<evidence type="ECO:0000313" key="2">
    <source>
        <dbReference type="Proteomes" id="UP000639010"/>
    </source>
</evidence>
<reference evidence="1 2" key="1">
    <citation type="submission" date="2020-10" db="EMBL/GenBank/DDBJ databases">
        <title>Genomic Encyclopedia of Type Strains, Phase IV (KMG-IV): sequencing the most valuable type-strain genomes for metagenomic binning, comparative biology and taxonomic classification.</title>
        <authorList>
            <person name="Goeker M."/>
        </authorList>
    </citation>
    <scope>NUCLEOTIDE SEQUENCE [LARGE SCALE GENOMIC DNA]</scope>
    <source>
        <strain evidence="1 2">DSM 4194</strain>
    </source>
</reference>
<protein>
    <submittedName>
        <fullName evidence="1">Uncharacterized protein</fullName>
    </submittedName>
</protein>
<evidence type="ECO:0000313" key="1">
    <source>
        <dbReference type="EMBL" id="MBE1426618.1"/>
    </source>
</evidence>
<keyword evidence="2" id="KW-1185">Reference proteome</keyword>
<gene>
    <name evidence="1" type="ORF">H4684_003284</name>
</gene>
<accession>A0ABR9H7D8</accession>
<comment type="caution">
    <text evidence="1">The sequence shown here is derived from an EMBL/GenBank/DDBJ whole genome shotgun (WGS) entry which is preliminary data.</text>
</comment>
<name>A0ABR9H7D8_9BACT</name>
<dbReference type="Proteomes" id="UP000639010">
    <property type="component" value="Unassembled WGS sequence"/>
</dbReference>
<sequence>MKQIFDAAEDVWAKRKQEAWETLGDTMTKLPVRYWEKNMLFSGVSNVWWRKITGGFPATKHSSGTHPLFVLGAKGNYCFQVCPCSSSGNIGARFIRRGCKLLLSGNVTDRDSFLVERFAFSLPMNSTFSDQPGFKGKVPEMCIHRSCK</sequence>
<proteinExistence type="predicted"/>
<dbReference type="EMBL" id="JADBGG010000030">
    <property type="protein sequence ID" value="MBE1426618.1"/>
    <property type="molecule type" value="Genomic_DNA"/>
</dbReference>